<sequence>MTPRRLLLVASSALAAALLLAGCTVGPGNTAPNSTSDPSSGPGSAGETDDQGELEGTLLDEGRAFAVVSWGSSTCVPQVDQVSAEGQTVMVTLVEPEGDGATEKACTADLAPRASIGTLPEGVDPTKDITLQVTYGDLTDDIDLEGDPEASGTPGSSTEYLPSAGWYDDSALVLLTWGSSSCPPAVESAEASGSTGTVTFATDDAQVCTMDMAPRATVIEFPSDDVDDDAPFTLTLVGGGLDGTVQVR</sequence>
<evidence type="ECO:0008006" key="5">
    <source>
        <dbReference type="Google" id="ProtNLM"/>
    </source>
</evidence>
<evidence type="ECO:0000313" key="4">
    <source>
        <dbReference type="Proteomes" id="UP000678243"/>
    </source>
</evidence>
<protein>
    <recommendedName>
        <fullName evidence="5">Lipoprotein</fullName>
    </recommendedName>
</protein>
<accession>A0ABS5IJD1</accession>
<dbReference type="EMBL" id="JAGTUK010000001">
    <property type="protein sequence ID" value="MBS0023059.1"/>
    <property type="molecule type" value="Genomic_DNA"/>
</dbReference>
<organism evidence="3 4">
    <name type="scientific">Microbacterium paraoxydans</name>
    <dbReference type="NCBI Taxonomy" id="199592"/>
    <lineage>
        <taxon>Bacteria</taxon>
        <taxon>Bacillati</taxon>
        <taxon>Actinomycetota</taxon>
        <taxon>Actinomycetes</taxon>
        <taxon>Micrococcales</taxon>
        <taxon>Microbacteriaceae</taxon>
        <taxon>Microbacterium</taxon>
    </lineage>
</organism>
<proteinExistence type="predicted"/>
<keyword evidence="4" id="KW-1185">Reference proteome</keyword>
<dbReference type="InterPro" id="IPR006311">
    <property type="entry name" value="TAT_signal"/>
</dbReference>
<dbReference type="Proteomes" id="UP000678243">
    <property type="component" value="Unassembled WGS sequence"/>
</dbReference>
<feature type="chain" id="PRO_5045914072" description="Lipoprotein" evidence="2">
    <location>
        <begin position="22"/>
        <end position="248"/>
    </location>
</feature>
<name>A0ABS5IJD1_9MICO</name>
<comment type="caution">
    <text evidence="3">The sequence shown here is derived from an EMBL/GenBank/DDBJ whole genome shotgun (WGS) entry which is preliminary data.</text>
</comment>
<dbReference type="PROSITE" id="PS51318">
    <property type="entry name" value="TAT"/>
    <property type="match status" value="1"/>
</dbReference>
<evidence type="ECO:0000313" key="3">
    <source>
        <dbReference type="EMBL" id="MBS0023059.1"/>
    </source>
</evidence>
<evidence type="ECO:0000256" key="1">
    <source>
        <dbReference type="SAM" id="MobiDB-lite"/>
    </source>
</evidence>
<feature type="signal peptide" evidence="2">
    <location>
        <begin position="1"/>
        <end position="21"/>
    </location>
</feature>
<feature type="compositionally biased region" description="Polar residues" evidence="1">
    <location>
        <begin position="30"/>
        <end position="42"/>
    </location>
</feature>
<dbReference type="PROSITE" id="PS51257">
    <property type="entry name" value="PROKAR_LIPOPROTEIN"/>
    <property type="match status" value="1"/>
</dbReference>
<keyword evidence="2" id="KW-0732">Signal</keyword>
<feature type="region of interest" description="Disordered" evidence="1">
    <location>
        <begin position="29"/>
        <end position="52"/>
    </location>
</feature>
<dbReference type="RefSeq" id="WP_211541101.1">
    <property type="nucleotide sequence ID" value="NZ_JAGTUK010000001.1"/>
</dbReference>
<reference evidence="3 4" key="1">
    <citation type="submission" date="2021-04" db="EMBL/GenBank/DDBJ databases">
        <title>Whole genome analysis of root endophytic bacterium Microbacterium paraoxydans ku-mp colonizing RP-bio226 rice variety.</title>
        <authorList>
            <person name="Ulaganathan K."/>
            <person name="Latha B."/>
        </authorList>
    </citation>
    <scope>NUCLEOTIDE SEQUENCE [LARGE SCALE GENOMIC DNA]</scope>
    <source>
        <strain evidence="4">ku-mp</strain>
    </source>
</reference>
<evidence type="ECO:0000256" key="2">
    <source>
        <dbReference type="SAM" id="SignalP"/>
    </source>
</evidence>
<gene>
    <name evidence="3" type="ORF">KE274_02940</name>
</gene>
<feature type="region of interest" description="Disordered" evidence="1">
    <location>
        <begin position="140"/>
        <end position="161"/>
    </location>
</feature>